<dbReference type="EMBL" id="JAEVHL010000023">
    <property type="protein sequence ID" value="MBM0275409.1"/>
    <property type="molecule type" value="Genomic_DNA"/>
</dbReference>
<proteinExistence type="predicted"/>
<evidence type="ECO:0000313" key="1">
    <source>
        <dbReference type="EMBL" id="MBM0275409.1"/>
    </source>
</evidence>
<name>A0ABS1YDD7_9ACTN</name>
<dbReference type="Gene3D" id="1.25.40.10">
    <property type="entry name" value="Tetratricopeptide repeat domain"/>
    <property type="match status" value="1"/>
</dbReference>
<protein>
    <recommendedName>
        <fullName evidence="3">Tetratricopeptide repeat-containing protein</fullName>
    </recommendedName>
</protein>
<reference evidence="1 2" key="1">
    <citation type="submission" date="2021-01" db="EMBL/GenBank/DDBJ databases">
        <title>Draft genome sequence of Micromonospora sp. strain STR1s_6.</title>
        <authorList>
            <person name="Karlyshev A."/>
            <person name="Jawad R."/>
        </authorList>
    </citation>
    <scope>NUCLEOTIDE SEQUENCE [LARGE SCALE GENOMIC DNA]</scope>
    <source>
        <strain evidence="1 2">STR1S-6</strain>
    </source>
</reference>
<dbReference type="InterPro" id="IPR011990">
    <property type="entry name" value="TPR-like_helical_dom_sf"/>
</dbReference>
<dbReference type="Proteomes" id="UP000622245">
    <property type="component" value="Unassembled WGS sequence"/>
</dbReference>
<comment type="caution">
    <text evidence="1">The sequence shown here is derived from an EMBL/GenBank/DDBJ whole genome shotgun (WGS) entry which is preliminary data.</text>
</comment>
<dbReference type="RefSeq" id="WP_203147808.1">
    <property type="nucleotide sequence ID" value="NZ_JAEVHL010000023.1"/>
</dbReference>
<evidence type="ECO:0000313" key="2">
    <source>
        <dbReference type="Proteomes" id="UP000622245"/>
    </source>
</evidence>
<accession>A0ABS1YDD7</accession>
<sequence length="250" mass="27357">MRAAIESRALPPDRVMDACAQGVVWFLKRRELSEADFDWFVATGTALAEQPGLVEPAALSSWYRGVAMIPAAKGEVAATRRYMEHARAAARETITKRPRAYEMHLMKTYHESSLKEHMYLTRDEDRAEESGRALIAIDPAWSPSYGELAEAYVRFGRPGPAAELFETAVRIGPPYVGHHLLQAARCRERAGDHELALAHYLSLVDTAEPSPEVVTAALALARRLSHPAQTRLAAALDGDATTGPAAGREG</sequence>
<keyword evidence="2" id="KW-1185">Reference proteome</keyword>
<organism evidence="1 2">
    <name type="scientific">Micromonospora tarensis</name>
    <dbReference type="NCBI Taxonomy" id="2806100"/>
    <lineage>
        <taxon>Bacteria</taxon>
        <taxon>Bacillati</taxon>
        <taxon>Actinomycetota</taxon>
        <taxon>Actinomycetes</taxon>
        <taxon>Micromonosporales</taxon>
        <taxon>Micromonosporaceae</taxon>
        <taxon>Micromonospora</taxon>
    </lineage>
</organism>
<gene>
    <name evidence="1" type="ORF">JM949_08060</name>
</gene>
<dbReference type="SUPFAM" id="SSF48452">
    <property type="entry name" value="TPR-like"/>
    <property type="match status" value="1"/>
</dbReference>
<evidence type="ECO:0008006" key="3">
    <source>
        <dbReference type="Google" id="ProtNLM"/>
    </source>
</evidence>